<comment type="caution">
    <text evidence="2">The sequence shown here is derived from an EMBL/GenBank/DDBJ whole genome shotgun (WGS) entry which is preliminary data.</text>
</comment>
<evidence type="ECO:0000313" key="2">
    <source>
        <dbReference type="EMBL" id="MRN39104.1"/>
    </source>
</evidence>
<dbReference type="AlphaFoldDB" id="A0A7X2H085"/>
<dbReference type="InterPro" id="IPR003615">
    <property type="entry name" value="HNH_nuc"/>
</dbReference>
<keyword evidence="2" id="KW-0255">Endonuclease</keyword>
<dbReference type="EMBL" id="WJXO01000001">
    <property type="protein sequence ID" value="MRN39104.1"/>
    <property type="molecule type" value="Genomic_DNA"/>
</dbReference>
<keyword evidence="2" id="KW-0378">Hydrolase</keyword>
<dbReference type="GO" id="GO:0004519">
    <property type="term" value="F:endonuclease activity"/>
    <property type="evidence" value="ECO:0007669"/>
    <property type="project" value="UniProtKB-KW"/>
</dbReference>
<sequence>MNKKRNWSREETLIALYLYYTIPFQKVGKSNKVIQSYAELIKRTPSALGMKIGNLGRLDPTLKAQQISGLINGSKMDETVWDEFEGEWEKLEKEFHSVVQEFEIEKNSATPVLGEIDFKIKNTERLAIVSIRNNQDFFRASVLASYNNQCCITGINLPELLVASHIKPWKSDEANRLNPKNGLCLNALHDKAFDRGLLTLDDDFTLIFSPKLKQVNSNSFEKMFKPYEGKQIKLPERLEPDLSFVKYHQNHIFIAR</sequence>
<protein>
    <submittedName>
        <fullName evidence="2">HNH endonuclease</fullName>
    </submittedName>
</protein>
<reference evidence="2" key="1">
    <citation type="journal article" name="Emerg. Infect. Dis.">
        <title>Two cases of a newly characterized neisseria species.</title>
        <authorList>
            <person name="Mustapha M."/>
            <person name="Lemos A.P.S."/>
            <person name="Harrison L.H."/>
            <person name="Vantyne D."/>
            <person name="Sacchi C.T."/>
        </authorList>
    </citation>
    <scope>NUCLEOTIDE SEQUENCE</scope>
    <source>
        <strain evidence="2">N.95.16</strain>
    </source>
</reference>
<accession>A0A7X2H085</accession>
<dbReference type="Pfam" id="PF13391">
    <property type="entry name" value="HNH_2"/>
    <property type="match status" value="1"/>
</dbReference>
<name>A0A7X2H085_9NEIS</name>
<organism evidence="2 3">
    <name type="scientific">Neisseria brasiliensis</name>
    <dbReference type="NCBI Taxonomy" id="2666100"/>
    <lineage>
        <taxon>Bacteria</taxon>
        <taxon>Pseudomonadati</taxon>
        <taxon>Pseudomonadota</taxon>
        <taxon>Betaproteobacteria</taxon>
        <taxon>Neisseriales</taxon>
        <taxon>Neisseriaceae</taxon>
        <taxon>Neisseria</taxon>
    </lineage>
</organism>
<evidence type="ECO:0000259" key="1">
    <source>
        <dbReference type="Pfam" id="PF13391"/>
    </source>
</evidence>
<feature type="domain" description="HNH nuclease" evidence="1">
    <location>
        <begin position="150"/>
        <end position="201"/>
    </location>
</feature>
<evidence type="ECO:0000313" key="3">
    <source>
        <dbReference type="Proteomes" id="UP000486297"/>
    </source>
</evidence>
<gene>
    <name evidence="2" type="ORF">GJU80_11625</name>
</gene>
<keyword evidence="3" id="KW-1185">Reference proteome</keyword>
<proteinExistence type="predicted"/>
<keyword evidence="2" id="KW-0540">Nuclease</keyword>
<dbReference type="Proteomes" id="UP000486297">
    <property type="component" value="Unassembled WGS sequence"/>
</dbReference>
<dbReference type="RefSeq" id="WP_095503465.1">
    <property type="nucleotide sequence ID" value="NZ_WJXO01000001.1"/>
</dbReference>